<dbReference type="InterPro" id="IPR001789">
    <property type="entry name" value="Sig_transdc_resp-reg_receiver"/>
</dbReference>
<keyword evidence="4" id="KW-0238">DNA-binding</keyword>
<dbReference type="Pfam" id="PF00072">
    <property type="entry name" value="Response_reg"/>
    <property type="match status" value="1"/>
</dbReference>
<dbReference type="HOGENOM" id="CLU_616252_0_0_2"/>
<reference evidence="5" key="1">
    <citation type="submission" date="2011-12" db="EMBL/GenBank/DDBJ databases">
        <title>Complete sequence of Methanoregula formicicum SMSP.</title>
        <authorList>
            <person name="Lucas S."/>
            <person name="Han J."/>
            <person name="Lapidus A."/>
            <person name="Cheng J.-F."/>
            <person name="Goodwin L."/>
            <person name="Pitluck S."/>
            <person name="Peters L."/>
            <person name="Ovchinnikova G."/>
            <person name="Teshima H."/>
            <person name="Detter J.C."/>
            <person name="Han C."/>
            <person name="Tapia R."/>
            <person name="Land M."/>
            <person name="Hauser L."/>
            <person name="Kyrpides N."/>
            <person name="Ivanova N."/>
            <person name="Pagani I."/>
            <person name="Imachi H."/>
            <person name="Tamaki H."/>
            <person name="Sekiguchi Y."/>
            <person name="Kamagata Y."/>
            <person name="Cadillo-Quiroz H."/>
            <person name="Zinder S."/>
            <person name="Liu W.-T."/>
            <person name="Woyke T."/>
        </authorList>
    </citation>
    <scope>NUCLEOTIDE SEQUENCE [LARGE SCALE GENOMIC DNA]</scope>
    <source>
        <strain evidence="5">DSM 22288 / NBRC 105244 / SMSP</strain>
    </source>
</reference>
<accession>L0HHW7</accession>
<proteinExistence type="predicted"/>
<name>L0HHW7_METFS</name>
<dbReference type="EMBL" id="CP003167">
    <property type="protein sequence ID" value="AGB02918.1"/>
    <property type="molecule type" value="Genomic_DNA"/>
</dbReference>
<dbReference type="GO" id="GO:0003677">
    <property type="term" value="F:DNA binding"/>
    <property type="evidence" value="ECO:0007669"/>
    <property type="project" value="UniProtKB-KW"/>
</dbReference>
<dbReference type="PANTHER" id="PTHR43228:SF1">
    <property type="entry name" value="TWO-COMPONENT RESPONSE REGULATOR ARR22"/>
    <property type="match status" value="1"/>
</dbReference>
<dbReference type="STRING" id="593750.Metfor_1899"/>
<protein>
    <submittedName>
        <fullName evidence="4">Response regulator containing a CheY-like receiver domain and an HTH DNA-binding domain</fullName>
    </submittedName>
</protein>
<evidence type="ECO:0000259" key="3">
    <source>
        <dbReference type="PROSITE" id="PS50110"/>
    </source>
</evidence>
<dbReference type="PROSITE" id="PS50110">
    <property type="entry name" value="RESPONSE_REGULATORY"/>
    <property type="match status" value="1"/>
</dbReference>
<evidence type="ECO:0000313" key="5">
    <source>
        <dbReference type="Proteomes" id="UP000010824"/>
    </source>
</evidence>
<feature type="region of interest" description="Disordered" evidence="2">
    <location>
        <begin position="1"/>
        <end position="22"/>
    </location>
</feature>
<evidence type="ECO:0000256" key="1">
    <source>
        <dbReference type="PROSITE-ProRule" id="PRU00169"/>
    </source>
</evidence>
<feature type="domain" description="Response regulatory" evidence="3">
    <location>
        <begin position="329"/>
        <end position="444"/>
    </location>
</feature>
<reference evidence="4 5" key="2">
    <citation type="journal article" date="2014" name="Genome Announc.">
        <title>Complete Genome Sequence of Methanoregula formicica SMSPT, a Mesophilic Hydrogenotrophic Methanogen Isolated from a Methanogenic Upflow Anaerobic Sludge Blanket Reactor.</title>
        <authorList>
            <person name="Yamamoto K."/>
            <person name="Tamaki H."/>
            <person name="Cadillo-Quiroz H."/>
            <person name="Imachi H."/>
            <person name="Kyrpides N."/>
            <person name="Woyke T."/>
            <person name="Goodwin L."/>
            <person name="Zinder S.H."/>
            <person name="Kamagata Y."/>
            <person name="Liu W.T."/>
        </authorList>
    </citation>
    <scope>NUCLEOTIDE SEQUENCE [LARGE SCALE GENOMIC DNA]</scope>
    <source>
        <strain evidence="5">DSM 22288 / NBRC 105244 / SMSP</strain>
    </source>
</reference>
<sequence>MTKPPQRSGDNKRKDQGKPAPVVYTAEDVERIRREYDAKFSELEHRILKTIEKAVTPKPGEGTPLRMTMPHSSLSWIEKATPRQLIELFGSSFTDGPKRPDPGTLFMAWGALFSSLFLSSSDLQNDIDTISREDRELLSRVIHEDCTRRGGKFVFTILQKGANLDRAALVVIANLNDLAAVSQDGEPAIILLVKTCDKSIRPLLIKKAGKRLLAGVNDRDGIPVLFTVFGLGDLNVYDIEAVENVFTKEELKKVVPKTGLGRSAFDAYTEIATRLKESLAHQRKSFMNARAGAAAETGNGKAGDDASASMDGNGHETDESRETCDTSILILVVDDSRVLRSLLIQHLKNLGYENIIEAQTGDEAVVVAAEKHPYLVFMDINMPGKRDGIAAAAEIRKTTDARVIFLTSCCNKETIDRARDIDPEGYILKPFSERNIRVALRLLI</sequence>
<feature type="modified residue" description="4-aspartylphosphate" evidence="1">
    <location>
        <position position="379"/>
    </location>
</feature>
<dbReference type="InterPro" id="IPR011006">
    <property type="entry name" value="CheY-like_superfamily"/>
</dbReference>
<gene>
    <name evidence="4" type="ordered locus">Metfor_1899</name>
</gene>
<evidence type="ECO:0000313" key="4">
    <source>
        <dbReference type="EMBL" id="AGB02918.1"/>
    </source>
</evidence>
<dbReference type="OrthoDB" id="9652at2157"/>
<feature type="region of interest" description="Disordered" evidence="2">
    <location>
        <begin position="295"/>
        <end position="320"/>
    </location>
</feature>
<keyword evidence="5" id="KW-1185">Reference proteome</keyword>
<dbReference type="Gene3D" id="3.40.50.2300">
    <property type="match status" value="1"/>
</dbReference>
<dbReference type="PANTHER" id="PTHR43228">
    <property type="entry name" value="TWO-COMPONENT RESPONSE REGULATOR"/>
    <property type="match status" value="1"/>
</dbReference>
<evidence type="ECO:0000256" key="2">
    <source>
        <dbReference type="SAM" id="MobiDB-lite"/>
    </source>
</evidence>
<dbReference type="GeneID" id="14308288"/>
<dbReference type="GO" id="GO:0000160">
    <property type="term" value="P:phosphorelay signal transduction system"/>
    <property type="evidence" value="ECO:0007669"/>
    <property type="project" value="InterPro"/>
</dbReference>
<dbReference type="AlphaFoldDB" id="L0HHW7"/>
<keyword evidence="1" id="KW-0597">Phosphoprotein</keyword>
<dbReference type="Proteomes" id="UP000010824">
    <property type="component" value="Chromosome"/>
</dbReference>
<dbReference type="SUPFAM" id="SSF52172">
    <property type="entry name" value="CheY-like"/>
    <property type="match status" value="1"/>
</dbReference>
<dbReference type="eggNOG" id="arCOG06537">
    <property type="taxonomic scope" value="Archaea"/>
</dbReference>
<dbReference type="SMART" id="SM00448">
    <property type="entry name" value="REC"/>
    <property type="match status" value="1"/>
</dbReference>
<dbReference type="KEGG" id="mfo:Metfor_1899"/>
<organism evidence="4 5">
    <name type="scientific">Methanoregula formicica (strain DSM 22288 / NBRC 105244 / SMSP)</name>
    <dbReference type="NCBI Taxonomy" id="593750"/>
    <lineage>
        <taxon>Archaea</taxon>
        <taxon>Methanobacteriati</taxon>
        <taxon>Methanobacteriota</taxon>
        <taxon>Stenosarchaea group</taxon>
        <taxon>Methanomicrobia</taxon>
        <taxon>Methanomicrobiales</taxon>
        <taxon>Methanoregulaceae</taxon>
        <taxon>Methanoregula</taxon>
    </lineage>
</organism>
<dbReference type="InParanoid" id="L0HHW7"/>
<dbReference type="RefSeq" id="WP_015285881.1">
    <property type="nucleotide sequence ID" value="NC_019943.1"/>
</dbReference>
<dbReference type="InterPro" id="IPR052048">
    <property type="entry name" value="ST_Response_Regulator"/>
</dbReference>